<keyword evidence="4" id="KW-0862">Zinc</keyword>
<keyword evidence="2" id="KW-0479">Metal-binding</keyword>
<evidence type="ECO:0000256" key="1">
    <source>
        <dbReference type="ARBA" id="ARBA00022670"/>
    </source>
</evidence>
<comment type="caution">
    <text evidence="9">The sequence shown here is derived from an EMBL/GenBank/DDBJ whole genome shotgun (WGS) entry which is preliminary data.</text>
</comment>
<gene>
    <name evidence="9" type="primary">radC</name>
    <name evidence="9" type="ORF">ACFFGY_03530</name>
</gene>
<dbReference type="CDD" id="cd08071">
    <property type="entry name" value="MPN_DUF2466"/>
    <property type="match status" value="1"/>
</dbReference>
<dbReference type="EMBL" id="JBHLUN010000002">
    <property type="protein sequence ID" value="MFC0407305.1"/>
    <property type="molecule type" value="Genomic_DNA"/>
</dbReference>
<dbReference type="RefSeq" id="WP_377043000.1">
    <property type="nucleotide sequence ID" value="NZ_JBHLUN010000002.1"/>
</dbReference>
<organism evidence="9 10">
    <name type="scientific">Roseomonas elaeocarpi</name>
    <dbReference type="NCBI Taxonomy" id="907779"/>
    <lineage>
        <taxon>Bacteria</taxon>
        <taxon>Pseudomonadati</taxon>
        <taxon>Pseudomonadota</taxon>
        <taxon>Alphaproteobacteria</taxon>
        <taxon>Acetobacterales</taxon>
        <taxon>Roseomonadaceae</taxon>
        <taxon>Roseomonas</taxon>
    </lineage>
</organism>
<feature type="region of interest" description="Disordered" evidence="7">
    <location>
        <begin position="1"/>
        <end position="77"/>
    </location>
</feature>
<evidence type="ECO:0000313" key="9">
    <source>
        <dbReference type="EMBL" id="MFC0407305.1"/>
    </source>
</evidence>
<dbReference type="InterPro" id="IPR001405">
    <property type="entry name" value="UPF0758"/>
</dbReference>
<name>A0ABV6JPN1_9PROT</name>
<dbReference type="SUPFAM" id="SSF102712">
    <property type="entry name" value="JAB1/MPN domain"/>
    <property type="match status" value="1"/>
</dbReference>
<dbReference type="Pfam" id="PF04002">
    <property type="entry name" value="RadC"/>
    <property type="match status" value="1"/>
</dbReference>
<dbReference type="Gene3D" id="3.40.140.10">
    <property type="entry name" value="Cytidine Deaminase, domain 2"/>
    <property type="match status" value="1"/>
</dbReference>
<feature type="region of interest" description="Disordered" evidence="7">
    <location>
        <begin position="118"/>
        <end position="145"/>
    </location>
</feature>
<dbReference type="InterPro" id="IPR025657">
    <property type="entry name" value="RadC_JAB"/>
</dbReference>
<keyword evidence="10" id="KW-1185">Reference proteome</keyword>
<evidence type="ECO:0000313" key="10">
    <source>
        <dbReference type="Proteomes" id="UP001589865"/>
    </source>
</evidence>
<keyword evidence="5" id="KW-0482">Metalloprotease</keyword>
<evidence type="ECO:0000256" key="7">
    <source>
        <dbReference type="SAM" id="MobiDB-lite"/>
    </source>
</evidence>
<keyword evidence="1" id="KW-0645">Protease</keyword>
<evidence type="ECO:0000259" key="8">
    <source>
        <dbReference type="PROSITE" id="PS50249"/>
    </source>
</evidence>
<sequence>MTERGWSAAGPAQEDVDWGRPARAPGAVSPVTASPTEADSGSAGQAGGSIGPSQGFAEAPQNFAEQPPGLAGAFGGFDGTATDSAGAPCSLDGTPGGFADAAGFALRDVERLLREAEQQLRRSPPDSGLAGVSRGVPPGESPGMAPPMVPAAFPPPGAIDDTAWDPLALRRRLLNHGHEGLAEEELAALLLGLALPTDPRPLARAAVRHFGSFAALLSAGDRELRALRGFGTHGVAAVRLVQAAALRLRRAEVMRQTVLDRWDRVIAYLNAALARERVEQFRVLFLDVADRLVADEAQARGTVNHTPVYPREVARRALELDAAGVILVHNHPSGDPTPSREDLGMTAQVREALDALGLRLIDHVIVGNGRHASFRAEGLL</sequence>
<evidence type="ECO:0000256" key="6">
    <source>
        <dbReference type="RuleBase" id="RU003797"/>
    </source>
</evidence>
<dbReference type="InterPro" id="IPR020891">
    <property type="entry name" value="UPF0758_CS"/>
</dbReference>
<proteinExistence type="inferred from homology"/>
<dbReference type="InterPro" id="IPR037518">
    <property type="entry name" value="MPN"/>
</dbReference>
<reference evidence="9 10" key="1">
    <citation type="submission" date="2024-09" db="EMBL/GenBank/DDBJ databases">
        <authorList>
            <person name="Sun Q."/>
            <person name="Mori K."/>
        </authorList>
    </citation>
    <scope>NUCLEOTIDE SEQUENCE [LARGE SCALE GENOMIC DNA]</scope>
    <source>
        <strain evidence="9 10">TBRC 5777</strain>
    </source>
</reference>
<accession>A0ABV6JPN1</accession>
<dbReference type="PROSITE" id="PS01302">
    <property type="entry name" value="UPF0758"/>
    <property type="match status" value="1"/>
</dbReference>
<dbReference type="PROSITE" id="PS50249">
    <property type="entry name" value="MPN"/>
    <property type="match status" value="1"/>
</dbReference>
<comment type="similarity">
    <text evidence="6">Belongs to the UPF0758 family.</text>
</comment>
<dbReference type="PANTHER" id="PTHR30471">
    <property type="entry name" value="DNA REPAIR PROTEIN RADC"/>
    <property type="match status" value="1"/>
</dbReference>
<keyword evidence="3" id="KW-0378">Hydrolase</keyword>
<dbReference type="NCBIfam" id="TIGR00608">
    <property type="entry name" value="radc"/>
    <property type="match status" value="1"/>
</dbReference>
<dbReference type="NCBIfam" id="NF000642">
    <property type="entry name" value="PRK00024.1"/>
    <property type="match status" value="1"/>
</dbReference>
<feature type="domain" description="MPN" evidence="8">
    <location>
        <begin position="258"/>
        <end position="380"/>
    </location>
</feature>
<evidence type="ECO:0000256" key="5">
    <source>
        <dbReference type="ARBA" id="ARBA00023049"/>
    </source>
</evidence>
<protein>
    <submittedName>
        <fullName evidence="9">DNA repair protein RadC</fullName>
    </submittedName>
</protein>
<dbReference type="Proteomes" id="UP001589865">
    <property type="component" value="Unassembled WGS sequence"/>
</dbReference>
<evidence type="ECO:0000256" key="2">
    <source>
        <dbReference type="ARBA" id="ARBA00022723"/>
    </source>
</evidence>
<evidence type="ECO:0000256" key="4">
    <source>
        <dbReference type="ARBA" id="ARBA00022833"/>
    </source>
</evidence>
<dbReference type="PANTHER" id="PTHR30471:SF3">
    <property type="entry name" value="UPF0758 PROTEIN YEES-RELATED"/>
    <property type="match status" value="1"/>
</dbReference>
<evidence type="ECO:0000256" key="3">
    <source>
        <dbReference type="ARBA" id="ARBA00022801"/>
    </source>
</evidence>